<feature type="non-terminal residue" evidence="2">
    <location>
        <position position="1"/>
    </location>
</feature>
<evidence type="ECO:0000256" key="1">
    <source>
        <dbReference type="SAM" id="MobiDB-lite"/>
    </source>
</evidence>
<dbReference type="Proteomes" id="UP000231162">
    <property type="component" value="Unassembled WGS sequence"/>
</dbReference>
<evidence type="ECO:0000313" key="2">
    <source>
        <dbReference type="EMBL" id="PIS07217.1"/>
    </source>
</evidence>
<evidence type="ECO:0000313" key="3">
    <source>
        <dbReference type="Proteomes" id="UP000231162"/>
    </source>
</evidence>
<feature type="region of interest" description="Disordered" evidence="1">
    <location>
        <begin position="1"/>
        <end position="39"/>
    </location>
</feature>
<dbReference type="AlphaFoldDB" id="A0A2M6R9Q3"/>
<accession>A0A2M6R9Q3</accession>
<name>A0A2M6R9Q3_9BACT</name>
<sequence>TETKNRRRASFTGTKFGGGGKKLESESEGGQKFLPPNPLSFCPSERLDFKIRNSDFPQKKFEHQSKNTAIRLTEFIPSMPEGFTHGLRPESKRG</sequence>
<proteinExistence type="predicted"/>
<reference evidence="3" key="1">
    <citation type="submission" date="2017-09" db="EMBL/GenBank/DDBJ databases">
        <title>Depth-based differentiation of microbial function through sediment-hosted aquifers and enrichment of novel symbionts in the deep terrestrial subsurface.</title>
        <authorList>
            <person name="Probst A.J."/>
            <person name="Ladd B."/>
            <person name="Jarett J.K."/>
            <person name="Geller-Mcgrath D.E."/>
            <person name="Sieber C.M.K."/>
            <person name="Emerson J.B."/>
            <person name="Anantharaman K."/>
            <person name="Thomas B.C."/>
            <person name="Malmstrom R."/>
            <person name="Stieglmeier M."/>
            <person name="Klingl A."/>
            <person name="Woyke T."/>
            <person name="Ryan C.M."/>
            <person name="Banfield J.F."/>
        </authorList>
    </citation>
    <scope>NUCLEOTIDE SEQUENCE [LARGE SCALE GENOMIC DNA]</scope>
</reference>
<dbReference type="EMBL" id="PEZX01000009">
    <property type="protein sequence ID" value="PIS07217.1"/>
    <property type="molecule type" value="Genomic_DNA"/>
</dbReference>
<comment type="caution">
    <text evidence="2">The sequence shown here is derived from an EMBL/GenBank/DDBJ whole genome shotgun (WGS) entry which is preliminary data.</text>
</comment>
<protein>
    <submittedName>
        <fullName evidence="2">Uncharacterized protein</fullName>
    </submittedName>
</protein>
<gene>
    <name evidence="2" type="ORF">COT79_00440</name>
</gene>
<organism evidence="2 3">
    <name type="scientific">Candidatus Berkelbacteria bacterium CG10_big_fil_rev_8_21_14_0_10_43_14</name>
    <dbReference type="NCBI Taxonomy" id="1974515"/>
    <lineage>
        <taxon>Bacteria</taxon>
        <taxon>Candidatus Berkelbacteria</taxon>
    </lineage>
</organism>